<dbReference type="Pfam" id="PF00440">
    <property type="entry name" value="TetR_N"/>
    <property type="match status" value="1"/>
</dbReference>
<dbReference type="SUPFAM" id="SSF46689">
    <property type="entry name" value="Homeodomain-like"/>
    <property type="match status" value="1"/>
</dbReference>
<dbReference type="Proteomes" id="UP000809440">
    <property type="component" value="Unassembled WGS sequence"/>
</dbReference>
<dbReference type="InterPro" id="IPR039536">
    <property type="entry name" value="TetR_C_Proteobacteria"/>
</dbReference>
<reference evidence="4 7" key="1">
    <citation type="submission" date="2021-01" db="EMBL/GenBank/DDBJ databases">
        <title>Diatom-associated Roseobacters Show Island Model of Population Structure.</title>
        <authorList>
            <person name="Qu L."/>
            <person name="Feng X."/>
            <person name="Chen Y."/>
            <person name="Li L."/>
            <person name="Wang X."/>
            <person name="Hu Z."/>
            <person name="Wang H."/>
            <person name="Luo H."/>
        </authorList>
    </citation>
    <scope>NUCLEOTIDE SEQUENCE</scope>
    <source>
        <strain evidence="5 7">CC28-63</strain>
        <strain evidence="4">CC28-69</strain>
    </source>
</reference>
<dbReference type="Proteomes" id="UP000755667">
    <property type="component" value="Unassembled WGS sequence"/>
</dbReference>
<dbReference type="GO" id="GO:0000976">
    <property type="term" value="F:transcription cis-regulatory region binding"/>
    <property type="evidence" value="ECO:0007669"/>
    <property type="project" value="TreeGrafter"/>
</dbReference>
<evidence type="ECO:0000256" key="1">
    <source>
        <dbReference type="ARBA" id="ARBA00023125"/>
    </source>
</evidence>
<evidence type="ECO:0000313" key="4">
    <source>
        <dbReference type="EMBL" id="MBM2412295.1"/>
    </source>
</evidence>
<protein>
    <submittedName>
        <fullName evidence="4">TetR/AcrR family transcriptional regulator</fullName>
    </submittedName>
</protein>
<keyword evidence="7" id="KW-1185">Reference proteome</keyword>
<comment type="caution">
    <text evidence="4">The sequence shown here is derived from an EMBL/GenBank/DDBJ whole genome shotgun (WGS) entry which is preliminary data.</text>
</comment>
<feature type="domain" description="HTH tetR-type" evidence="3">
    <location>
        <begin position="7"/>
        <end position="67"/>
    </location>
</feature>
<dbReference type="PROSITE" id="PS50977">
    <property type="entry name" value="HTH_TETR_2"/>
    <property type="match status" value="1"/>
</dbReference>
<dbReference type="InterPro" id="IPR050109">
    <property type="entry name" value="HTH-type_TetR-like_transc_reg"/>
</dbReference>
<feature type="DNA-binding region" description="H-T-H motif" evidence="2">
    <location>
        <begin position="30"/>
        <end position="49"/>
    </location>
</feature>
<dbReference type="GO" id="GO:0003700">
    <property type="term" value="F:DNA-binding transcription factor activity"/>
    <property type="evidence" value="ECO:0007669"/>
    <property type="project" value="TreeGrafter"/>
</dbReference>
<evidence type="ECO:0000313" key="6">
    <source>
        <dbReference type="Proteomes" id="UP000755667"/>
    </source>
</evidence>
<evidence type="ECO:0000259" key="3">
    <source>
        <dbReference type="PROSITE" id="PS50977"/>
    </source>
</evidence>
<dbReference type="PANTHER" id="PTHR30055:SF146">
    <property type="entry name" value="HTH-TYPE TRANSCRIPTIONAL DUAL REGULATOR CECR"/>
    <property type="match status" value="1"/>
</dbReference>
<name>A0A9Q2NWZ9_9RHOB</name>
<organism evidence="4 6">
    <name type="scientific">Marivita cryptomonadis</name>
    <dbReference type="NCBI Taxonomy" id="505252"/>
    <lineage>
        <taxon>Bacteria</taxon>
        <taxon>Pseudomonadati</taxon>
        <taxon>Pseudomonadota</taxon>
        <taxon>Alphaproteobacteria</taxon>
        <taxon>Rhodobacterales</taxon>
        <taxon>Roseobacteraceae</taxon>
        <taxon>Marivita</taxon>
    </lineage>
</organism>
<dbReference type="Gene3D" id="1.10.10.60">
    <property type="entry name" value="Homeodomain-like"/>
    <property type="match status" value="1"/>
</dbReference>
<dbReference type="OrthoDB" id="7914379at2"/>
<accession>A0A9Q2NWZ9</accession>
<dbReference type="PANTHER" id="PTHR30055">
    <property type="entry name" value="HTH-TYPE TRANSCRIPTIONAL REGULATOR RUTR"/>
    <property type="match status" value="1"/>
</dbReference>
<gene>
    <name evidence="4" type="ORF">JQX41_08290</name>
    <name evidence="5" type="ORF">JQX48_08295</name>
</gene>
<dbReference type="EMBL" id="JAFBXF010000004">
    <property type="protein sequence ID" value="MBM2416963.1"/>
    <property type="molecule type" value="Genomic_DNA"/>
</dbReference>
<evidence type="ECO:0000256" key="2">
    <source>
        <dbReference type="PROSITE-ProRule" id="PRU00335"/>
    </source>
</evidence>
<dbReference type="GeneID" id="62640849"/>
<evidence type="ECO:0000313" key="5">
    <source>
        <dbReference type="EMBL" id="MBM2416963.1"/>
    </source>
</evidence>
<evidence type="ECO:0000313" key="7">
    <source>
        <dbReference type="Proteomes" id="UP000809440"/>
    </source>
</evidence>
<dbReference type="EMBL" id="JAFBXE010000004">
    <property type="protein sequence ID" value="MBM2412295.1"/>
    <property type="molecule type" value="Genomic_DNA"/>
</dbReference>
<dbReference type="RefSeq" id="WP_085629105.1">
    <property type="nucleotide sequence ID" value="NZ_JAFBWU010000004.1"/>
</dbReference>
<sequence length="199" mass="21658">MREDNKAQRREQIEAAAYDLLAEKGFQNMSMLAVSKSAKASNETLYRWYGDKIGLFKALIATNAERVATRLREALETSTQLDQALTEIGPVLLSMLLGDRAIALNRAAAADASGVLGEALAQEGRGKVFPLIADLFGRLVKQGLLKGDPAEIAALYVDLLVGDLQIRRATGALGPLRDRVIEDRAHLAQERLFRLVGVS</sequence>
<dbReference type="InterPro" id="IPR009057">
    <property type="entry name" value="Homeodomain-like_sf"/>
</dbReference>
<keyword evidence="1 2" id="KW-0238">DNA-binding</keyword>
<dbReference type="Gene3D" id="1.10.357.10">
    <property type="entry name" value="Tetracycline Repressor, domain 2"/>
    <property type="match status" value="1"/>
</dbReference>
<dbReference type="AlphaFoldDB" id="A0A9Q2NWZ9"/>
<proteinExistence type="predicted"/>
<dbReference type="Pfam" id="PF14246">
    <property type="entry name" value="TetR_C_7"/>
    <property type="match status" value="1"/>
</dbReference>
<dbReference type="InterPro" id="IPR001647">
    <property type="entry name" value="HTH_TetR"/>
</dbReference>